<keyword evidence="2" id="KW-1185">Reference proteome</keyword>
<organism evidence="2 3">
    <name type="scientific">Cicer arietinum</name>
    <name type="common">Chickpea</name>
    <name type="synonym">Garbanzo</name>
    <dbReference type="NCBI Taxonomy" id="3827"/>
    <lineage>
        <taxon>Eukaryota</taxon>
        <taxon>Viridiplantae</taxon>
        <taxon>Streptophyta</taxon>
        <taxon>Embryophyta</taxon>
        <taxon>Tracheophyta</taxon>
        <taxon>Spermatophyta</taxon>
        <taxon>Magnoliopsida</taxon>
        <taxon>eudicotyledons</taxon>
        <taxon>Gunneridae</taxon>
        <taxon>Pentapetalae</taxon>
        <taxon>rosids</taxon>
        <taxon>fabids</taxon>
        <taxon>Fabales</taxon>
        <taxon>Fabaceae</taxon>
        <taxon>Papilionoideae</taxon>
        <taxon>50 kb inversion clade</taxon>
        <taxon>NPAAA clade</taxon>
        <taxon>Hologalegina</taxon>
        <taxon>IRL clade</taxon>
        <taxon>Cicereae</taxon>
        <taxon>Cicer</taxon>
    </lineage>
</organism>
<evidence type="ECO:0000313" key="2">
    <source>
        <dbReference type="Proteomes" id="UP000087171"/>
    </source>
</evidence>
<sequence length="116" mass="12146">MDGETWADTSTGKKENEKEQGNDDGGHNDNGNGGFDGGHSDSDDGGFDGDNSDIIIIEGDTWVDASTGKKENKKEQGNNDGDHNDNGDNGFDDGHIDSDDGGFNGDNNNIIIGSNP</sequence>
<name>A0A1S3EDE5_CICAR</name>
<reference evidence="2" key="1">
    <citation type="journal article" date="2013" name="Nat. Biotechnol.">
        <title>Draft genome sequence of chickpea (Cicer arietinum) provides a resource for trait improvement.</title>
        <authorList>
            <person name="Varshney R.K."/>
            <person name="Song C."/>
            <person name="Saxena R.K."/>
            <person name="Azam S."/>
            <person name="Yu S."/>
            <person name="Sharpe A.G."/>
            <person name="Cannon S."/>
            <person name="Baek J."/>
            <person name="Rosen B.D."/>
            <person name="Tar'an B."/>
            <person name="Millan T."/>
            <person name="Zhang X."/>
            <person name="Ramsay L.D."/>
            <person name="Iwata A."/>
            <person name="Wang Y."/>
            <person name="Nelson W."/>
            <person name="Farmer A.D."/>
            <person name="Gaur P.M."/>
            <person name="Soderlund C."/>
            <person name="Penmetsa R.V."/>
            <person name="Xu C."/>
            <person name="Bharti A.K."/>
            <person name="He W."/>
            <person name="Winter P."/>
            <person name="Zhao S."/>
            <person name="Hane J.K."/>
            <person name="Carrasquilla-Garcia N."/>
            <person name="Condie J.A."/>
            <person name="Upadhyaya H.D."/>
            <person name="Luo M.C."/>
            <person name="Thudi M."/>
            <person name="Gowda C.L."/>
            <person name="Singh N.P."/>
            <person name="Lichtenzveig J."/>
            <person name="Gali K.K."/>
            <person name="Rubio J."/>
            <person name="Nadarajan N."/>
            <person name="Dolezel J."/>
            <person name="Bansal K.C."/>
            <person name="Xu X."/>
            <person name="Edwards D."/>
            <person name="Zhang G."/>
            <person name="Kahl G."/>
            <person name="Gil J."/>
            <person name="Singh K.B."/>
            <person name="Datta S.K."/>
            <person name="Jackson S.A."/>
            <person name="Wang J."/>
            <person name="Cook D.R."/>
        </authorList>
    </citation>
    <scope>NUCLEOTIDE SEQUENCE [LARGE SCALE GENOMIC DNA]</scope>
    <source>
        <strain evidence="2">cv. CDC Frontier</strain>
    </source>
</reference>
<evidence type="ECO:0000256" key="1">
    <source>
        <dbReference type="SAM" id="MobiDB-lite"/>
    </source>
</evidence>
<gene>
    <name evidence="3" type="primary">LOC105852512</name>
</gene>
<proteinExistence type="predicted"/>
<feature type="compositionally biased region" description="Basic and acidic residues" evidence="1">
    <location>
        <begin position="67"/>
        <end position="98"/>
    </location>
</feature>
<feature type="compositionally biased region" description="Basic and acidic residues" evidence="1">
    <location>
        <begin position="11"/>
        <end position="27"/>
    </location>
</feature>
<dbReference type="Proteomes" id="UP000087171">
    <property type="component" value="Chromosome Ca7"/>
</dbReference>
<dbReference type="AlphaFoldDB" id="A0A1S3EDE5"/>
<accession>A0A1S3EDE5</accession>
<reference evidence="3" key="2">
    <citation type="submission" date="2025-08" db="UniProtKB">
        <authorList>
            <consortium name="RefSeq"/>
        </authorList>
    </citation>
    <scope>IDENTIFICATION</scope>
    <source>
        <tissue evidence="3">Etiolated seedlings</tissue>
    </source>
</reference>
<feature type="compositionally biased region" description="Low complexity" evidence="1">
    <location>
        <begin position="105"/>
        <end position="116"/>
    </location>
</feature>
<dbReference type="RefSeq" id="XP_012573862.1">
    <property type="nucleotide sequence ID" value="XM_012718408.1"/>
</dbReference>
<feature type="region of interest" description="Disordered" evidence="1">
    <location>
        <begin position="1"/>
        <end position="116"/>
    </location>
</feature>
<evidence type="ECO:0000313" key="3">
    <source>
        <dbReference type="RefSeq" id="XP_012573862.1"/>
    </source>
</evidence>
<protein>
    <submittedName>
        <fullName evidence="3">Nacrein-like protein P1</fullName>
    </submittedName>
</protein>